<dbReference type="RefSeq" id="XP_046058073.1">
    <property type="nucleotide sequence ID" value="XM_046208298.1"/>
</dbReference>
<dbReference type="Pfam" id="PF08591">
    <property type="entry name" value="RNR_inhib"/>
    <property type="match status" value="1"/>
</dbReference>
<keyword evidence="6" id="KW-0539">Nucleus</keyword>
<evidence type="ECO:0000256" key="2">
    <source>
        <dbReference type="ARBA" id="ARBA00004496"/>
    </source>
</evidence>
<reference evidence="8" key="2">
    <citation type="submission" date="2021-01" db="EMBL/GenBank/DDBJ databases">
        <authorList>
            <person name="Schikora-Tamarit M.A."/>
        </authorList>
    </citation>
    <scope>NUCLEOTIDE SEQUENCE</scope>
    <source>
        <strain evidence="8">CBS6075</strain>
    </source>
</reference>
<comment type="similarity">
    <text evidence="3">Belongs to the DIF1/spd1 family.</text>
</comment>
<dbReference type="InterPro" id="IPR013900">
    <property type="entry name" value="RNR_inhibitor"/>
</dbReference>
<reference evidence="8" key="1">
    <citation type="journal article" date="2021" name="Open Biol.">
        <title>Shared evolutionary footprints suggest mitochondrial oxidative damage underlies multiple complex I losses in fungi.</title>
        <authorList>
            <person name="Schikora-Tamarit M.A."/>
            <person name="Marcet-Houben M."/>
            <person name="Nosek J."/>
            <person name="Gabaldon T."/>
        </authorList>
    </citation>
    <scope>NUCLEOTIDE SEQUENCE</scope>
    <source>
        <strain evidence="8">CBS6075</strain>
    </source>
</reference>
<dbReference type="GeneID" id="70238920"/>
<comment type="subcellular location">
    <subcellularLocation>
        <location evidence="2">Cytoplasm</location>
    </subcellularLocation>
    <subcellularLocation>
        <location evidence="1">Nucleus</location>
    </subcellularLocation>
</comment>
<evidence type="ECO:0000256" key="6">
    <source>
        <dbReference type="ARBA" id="ARBA00023242"/>
    </source>
</evidence>
<sequence>MESVKRANVNRQIETVDPLTQQLQSLGMRIRKSVSDGYKRDESSMVSDQFIAAQTRRVPVPEHLNNGPPPLDYRGSTVSSLADWEDALNDGSRGSKRTFDDSNDYEKKYGPLVFNEEF</sequence>
<evidence type="ECO:0000313" key="8">
    <source>
        <dbReference type="EMBL" id="KAH3660370.1"/>
    </source>
</evidence>
<name>A0A9P8NVN5_9ASCO</name>
<comment type="caution">
    <text evidence="8">The sequence shown here is derived from an EMBL/GenBank/DDBJ whole genome shotgun (WGS) entry which is preliminary data.</text>
</comment>
<evidence type="ECO:0000256" key="1">
    <source>
        <dbReference type="ARBA" id="ARBA00004123"/>
    </source>
</evidence>
<keyword evidence="5" id="KW-0963">Cytoplasm</keyword>
<keyword evidence="9" id="KW-1185">Reference proteome</keyword>
<evidence type="ECO:0000313" key="9">
    <source>
        <dbReference type="Proteomes" id="UP000769157"/>
    </source>
</evidence>
<dbReference type="OrthoDB" id="4072855at2759"/>
<proteinExistence type="inferred from homology"/>
<dbReference type="GO" id="GO:0005634">
    <property type="term" value="C:nucleus"/>
    <property type="evidence" value="ECO:0007669"/>
    <property type="project" value="UniProtKB-SubCell"/>
</dbReference>
<gene>
    <name evidence="8" type="ORF">OGAPHI_006956</name>
</gene>
<dbReference type="GO" id="GO:0005737">
    <property type="term" value="C:cytoplasm"/>
    <property type="evidence" value="ECO:0007669"/>
    <property type="project" value="UniProtKB-SubCell"/>
</dbReference>
<organism evidence="8 9">
    <name type="scientific">Ogataea philodendri</name>
    <dbReference type="NCBI Taxonomy" id="1378263"/>
    <lineage>
        <taxon>Eukaryota</taxon>
        <taxon>Fungi</taxon>
        <taxon>Dikarya</taxon>
        <taxon>Ascomycota</taxon>
        <taxon>Saccharomycotina</taxon>
        <taxon>Pichiomycetes</taxon>
        <taxon>Pichiales</taxon>
        <taxon>Pichiaceae</taxon>
        <taxon>Ogataea</taxon>
    </lineage>
</organism>
<dbReference type="AlphaFoldDB" id="A0A9P8NVN5"/>
<evidence type="ECO:0000256" key="5">
    <source>
        <dbReference type="ARBA" id="ARBA00022490"/>
    </source>
</evidence>
<accession>A0A9P8NVN5</accession>
<evidence type="ECO:0000256" key="4">
    <source>
        <dbReference type="ARBA" id="ARBA00021625"/>
    </source>
</evidence>
<dbReference type="Proteomes" id="UP000769157">
    <property type="component" value="Unassembled WGS sequence"/>
</dbReference>
<protein>
    <recommendedName>
        <fullName evidence="4">Damage-regulated import facilitator 1</fullName>
    </recommendedName>
</protein>
<dbReference type="EMBL" id="JAEUBE010000504">
    <property type="protein sequence ID" value="KAH3660370.1"/>
    <property type="molecule type" value="Genomic_DNA"/>
</dbReference>
<evidence type="ECO:0000256" key="3">
    <source>
        <dbReference type="ARBA" id="ARBA00005459"/>
    </source>
</evidence>
<feature type="region of interest" description="Disordered" evidence="7">
    <location>
        <begin position="86"/>
        <end position="118"/>
    </location>
</feature>
<evidence type="ECO:0000256" key="7">
    <source>
        <dbReference type="SAM" id="MobiDB-lite"/>
    </source>
</evidence>
<feature type="compositionally biased region" description="Basic and acidic residues" evidence="7">
    <location>
        <begin position="97"/>
        <end position="109"/>
    </location>
</feature>